<dbReference type="Pfam" id="PF00356">
    <property type="entry name" value="LacI"/>
    <property type="match status" value="1"/>
</dbReference>
<dbReference type="InterPro" id="IPR046335">
    <property type="entry name" value="LacI/GalR-like_sensor"/>
</dbReference>
<dbReference type="Gene3D" id="1.10.260.40">
    <property type="entry name" value="lambda repressor-like DNA-binding domains"/>
    <property type="match status" value="1"/>
</dbReference>
<dbReference type="InterPro" id="IPR028082">
    <property type="entry name" value="Peripla_BP_I"/>
</dbReference>
<keyword evidence="2" id="KW-0805">Transcription regulation</keyword>
<evidence type="ECO:0000313" key="8">
    <source>
        <dbReference type="Proteomes" id="UP000231070"/>
    </source>
</evidence>
<dbReference type="AlphaFoldDB" id="A0A2G9WQ40"/>
<dbReference type="InterPro" id="IPR000843">
    <property type="entry name" value="HTH_LacI"/>
</dbReference>
<dbReference type="PANTHER" id="PTHR30146:SF148">
    <property type="entry name" value="HTH-TYPE TRANSCRIPTIONAL REPRESSOR PURR-RELATED"/>
    <property type="match status" value="1"/>
</dbReference>
<gene>
    <name evidence="7" type="ORF">CJ014_23800</name>
</gene>
<dbReference type="Proteomes" id="UP000231070">
    <property type="component" value="Unassembled WGS sequence"/>
</dbReference>
<accession>A0A2G9WQ40</accession>
<keyword evidence="3" id="KW-0238">DNA-binding</keyword>
<feature type="domain" description="HTH cro/C1-type" evidence="6">
    <location>
        <begin position="3"/>
        <end position="46"/>
    </location>
</feature>
<sequence length="330" mass="36510">MASLKDVSKAAGVSPSTVSRVITGSRPVDEETRERVLEAIRTLDYRPNLLARGLRNKSRKSIGLIVPSILHETFANFIYFVEEACVSHGFTMLLGNTQADAEAEERVLKNFIGMSVDGVIVSQVSDESAVVKSLNRLGIPVVGIDRAPDDEEADRVVVFNREAGEIAARYLYSMGHRQVACIGGPETVSLSRERLDGFRSFLTEKGIEVHHVSGPDFEFETGIAMVRKLLGQGCEFSAIWAHSDLLAIGAMQELARLGMRIPEDVSIMGMDGIQLGEMVRPTLTTIRQPFREICQHAVRLLLERIEHGHAKPTRIVVRPELVVRDSVCHR</sequence>
<dbReference type="SUPFAM" id="SSF53822">
    <property type="entry name" value="Periplasmic binding protein-like I"/>
    <property type="match status" value="1"/>
</dbReference>
<dbReference type="Gene3D" id="3.40.50.2300">
    <property type="match status" value="2"/>
</dbReference>
<proteinExistence type="predicted"/>
<dbReference type="GO" id="GO:0003700">
    <property type="term" value="F:DNA-binding transcription factor activity"/>
    <property type="evidence" value="ECO:0007669"/>
    <property type="project" value="TreeGrafter"/>
</dbReference>
<dbReference type="Pfam" id="PF13377">
    <property type="entry name" value="Peripla_BP_3"/>
    <property type="match status" value="1"/>
</dbReference>
<protein>
    <submittedName>
        <fullName evidence="7">Uncharacterized protein</fullName>
    </submittedName>
</protein>
<keyword evidence="1" id="KW-0678">Repressor</keyword>
<dbReference type="PROSITE" id="PS50943">
    <property type="entry name" value="HTH_CROC1"/>
    <property type="match status" value="1"/>
</dbReference>
<dbReference type="PROSITE" id="PS50932">
    <property type="entry name" value="HTH_LACI_2"/>
    <property type="match status" value="1"/>
</dbReference>
<dbReference type="SMART" id="SM00354">
    <property type="entry name" value="HTH_LACI"/>
    <property type="match status" value="1"/>
</dbReference>
<dbReference type="CDD" id="cd06267">
    <property type="entry name" value="PBP1_LacI_sugar_binding-like"/>
    <property type="match status" value="1"/>
</dbReference>
<dbReference type="GO" id="GO:0000976">
    <property type="term" value="F:transcription cis-regulatory region binding"/>
    <property type="evidence" value="ECO:0007669"/>
    <property type="project" value="TreeGrafter"/>
</dbReference>
<dbReference type="InterPro" id="IPR001387">
    <property type="entry name" value="Cro/C1-type_HTH"/>
</dbReference>
<dbReference type="PANTHER" id="PTHR30146">
    <property type="entry name" value="LACI-RELATED TRANSCRIPTIONAL REPRESSOR"/>
    <property type="match status" value="1"/>
</dbReference>
<name>A0A2G9WQ40_9HYPH</name>
<keyword evidence="4" id="KW-0804">Transcription</keyword>
<dbReference type="InterPro" id="IPR010982">
    <property type="entry name" value="Lambda_DNA-bd_dom_sf"/>
</dbReference>
<dbReference type="EMBL" id="NQVN01000026">
    <property type="protein sequence ID" value="PIO96765.1"/>
    <property type="molecule type" value="Genomic_DNA"/>
</dbReference>
<dbReference type="RefSeq" id="WP_100083005.1">
    <property type="nucleotide sequence ID" value="NZ_NQVN01000026.1"/>
</dbReference>
<dbReference type="CDD" id="cd01392">
    <property type="entry name" value="HTH_LacI"/>
    <property type="match status" value="1"/>
</dbReference>
<evidence type="ECO:0000256" key="2">
    <source>
        <dbReference type="ARBA" id="ARBA00023015"/>
    </source>
</evidence>
<evidence type="ECO:0000256" key="1">
    <source>
        <dbReference type="ARBA" id="ARBA00022491"/>
    </source>
</evidence>
<comment type="caution">
    <text evidence="7">The sequence shown here is derived from an EMBL/GenBank/DDBJ whole genome shotgun (WGS) entry which is preliminary data.</text>
</comment>
<reference evidence="7 8" key="1">
    <citation type="submission" date="2017-08" db="EMBL/GenBank/DDBJ databases">
        <title>Pleomorphomonas carboxidotrophicus sp. nov., a new mesophilic hydrogenogenic carboxidotroph.</title>
        <authorList>
            <person name="Esquivel-Elizondo S."/>
            <person name="Krajmalnik-Brown R."/>
            <person name="Maldonado J."/>
        </authorList>
    </citation>
    <scope>NUCLEOTIDE SEQUENCE [LARGE SCALE GENOMIC DNA]</scope>
    <source>
        <strain evidence="7 8">SVCO-16</strain>
    </source>
</reference>
<evidence type="ECO:0000313" key="7">
    <source>
        <dbReference type="EMBL" id="PIO96765.1"/>
    </source>
</evidence>
<evidence type="ECO:0000259" key="5">
    <source>
        <dbReference type="PROSITE" id="PS50932"/>
    </source>
</evidence>
<evidence type="ECO:0000256" key="4">
    <source>
        <dbReference type="ARBA" id="ARBA00023163"/>
    </source>
</evidence>
<feature type="domain" description="HTH lacI-type" evidence="5">
    <location>
        <begin position="2"/>
        <end position="56"/>
    </location>
</feature>
<evidence type="ECO:0000259" key="6">
    <source>
        <dbReference type="PROSITE" id="PS50943"/>
    </source>
</evidence>
<organism evidence="7 8">
    <name type="scientific">Pleomorphomonas carboxyditropha</name>
    <dbReference type="NCBI Taxonomy" id="2023338"/>
    <lineage>
        <taxon>Bacteria</taxon>
        <taxon>Pseudomonadati</taxon>
        <taxon>Pseudomonadota</taxon>
        <taxon>Alphaproteobacteria</taxon>
        <taxon>Hyphomicrobiales</taxon>
        <taxon>Pleomorphomonadaceae</taxon>
        <taxon>Pleomorphomonas</taxon>
    </lineage>
</organism>
<dbReference type="OrthoDB" id="7170131at2"/>
<keyword evidence="8" id="KW-1185">Reference proteome</keyword>
<dbReference type="SUPFAM" id="SSF47413">
    <property type="entry name" value="lambda repressor-like DNA-binding domains"/>
    <property type="match status" value="1"/>
</dbReference>
<evidence type="ECO:0000256" key="3">
    <source>
        <dbReference type="ARBA" id="ARBA00023125"/>
    </source>
</evidence>